<comment type="caution">
    <text evidence="4">The sequence shown here is derived from an EMBL/GenBank/DDBJ whole genome shotgun (WGS) entry which is preliminary data.</text>
</comment>
<dbReference type="RefSeq" id="WP_004649558.1">
    <property type="nucleotide sequence ID" value="NZ_KB849167.1"/>
</dbReference>
<proteinExistence type="predicted"/>
<evidence type="ECO:0000256" key="1">
    <source>
        <dbReference type="SAM" id="Coils"/>
    </source>
</evidence>
<dbReference type="EMBL" id="APOH01000022">
    <property type="protein sequence ID" value="ENU18606.1"/>
    <property type="molecule type" value="Genomic_DNA"/>
</dbReference>
<dbReference type="OrthoDB" id="6713313at2"/>
<protein>
    <recommendedName>
        <fullName evidence="6">Lipoprotein</fullName>
    </recommendedName>
</protein>
<evidence type="ECO:0000313" key="4">
    <source>
        <dbReference type="EMBL" id="ENU18606.1"/>
    </source>
</evidence>
<gene>
    <name evidence="4" type="ORF">F994_02928</name>
</gene>
<evidence type="ECO:0000256" key="2">
    <source>
        <dbReference type="SAM" id="MobiDB-lite"/>
    </source>
</evidence>
<dbReference type="PROSITE" id="PS51257">
    <property type="entry name" value="PROKAR_LIPOPROTEIN"/>
    <property type="match status" value="1"/>
</dbReference>
<feature type="compositionally biased region" description="Polar residues" evidence="2">
    <location>
        <begin position="37"/>
        <end position="52"/>
    </location>
</feature>
<dbReference type="eggNOG" id="ENOG5031RBU">
    <property type="taxonomic scope" value="Bacteria"/>
</dbReference>
<dbReference type="Proteomes" id="UP000013086">
    <property type="component" value="Unassembled WGS sequence"/>
</dbReference>
<dbReference type="AlphaFoldDB" id="N8NW68"/>
<keyword evidence="3" id="KW-0732">Signal</keyword>
<feature type="signal peptide" evidence="3">
    <location>
        <begin position="1"/>
        <end position="27"/>
    </location>
</feature>
<feature type="coiled-coil region" evidence="1">
    <location>
        <begin position="80"/>
        <end position="126"/>
    </location>
</feature>
<accession>N8NW68</accession>
<name>N8NW68_9GAMM</name>
<dbReference type="PATRIC" id="fig|1217715.3.peg.2860"/>
<dbReference type="HOGENOM" id="CLU_117976_0_0_6"/>
<organism evidence="4 5">
    <name type="scientific">Acinetobacter bohemicus ANC 3994</name>
    <dbReference type="NCBI Taxonomy" id="1217715"/>
    <lineage>
        <taxon>Bacteria</taxon>
        <taxon>Pseudomonadati</taxon>
        <taxon>Pseudomonadota</taxon>
        <taxon>Gammaproteobacteria</taxon>
        <taxon>Moraxellales</taxon>
        <taxon>Moraxellaceae</taxon>
        <taxon>Acinetobacter</taxon>
    </lineage>
</organism>
<evidence type="ECO:0000256" key="3">
    <source>
        <dbReference type="SAM" id="SignalP"/>
    </source>
</evidence>
<reference evidence="4 5" key="1">
    <citation type="submission" date="2013-02" db="EMBL/GenBank/DDBJ databases">
        <title>The Genome Sequence of Acinetobacter sp. ANC 3994.</title>
        <authorList>
            <consortium name="The Broad Institute Genome Sequencing Platform"/>
            <consortium name="The Broad Institute Genome Sequencing Center for Infectious Disease"/>
            <person name="Cerqueira G."/>
            <person name="Feldgarden M."/>
            <person name="Courvalin P."/>
            <person name="Perichon B."/>
            <person name="Grillot-Courvalin C."/>
            <person name="Clermont D."/>
            <person name="Rocha E."/>
            <person name="Yoon E.-J."/>
            <person name="Nemec A."/>
            <person name="Walker B."/>
            <person name="Young S.K."/>
            <person name="Zeng Q."/>
            <person name="Gargeya S."/>
            <person name="Fitzgerald M."/>
            <person name="Haas B."/>
            <person name="Abouelleil A."/>
            <person name="Alvarado L."/>
            <person name="Arachchi H.M."/>
            <person name="Berlin A.M."/>
            <person name="Chapman S.B."/>
            <person name="Dewar J."/>
            <person name="Goldberg J."/>
            <person name="Griggs A."/>
            <person name="Gujja S."/>
            <person name="Hansen M."/>
            <person name="Howarth C."/>
            <person name="Imamovic A."/>
            <person name="Larimer J."/>
            <person name="McCowan C."/>
            <person name="Murphy C."/>
            <person name="Neiman D."/>
            <person name="Pearson M."/>
            <person name="Priest M."/>
            <person name="Roberts A."/>
            <person name="Saif S."/>
            <person name="Shea T."/>
            <person name="Sisk P."/>
            <person name="Sykes S."/>
            <person name="Wortman J."/>
            <person name="Nusbaum C."/>
            <person name="Birren B."/>
        </authorList>
    </citation>
    <scope>NUCLEOTIDE SEQUENCE [LARGE SCALE GENOMIC DNA]</scope>
    <source>
        <strain evidence="4 5">ANC 3994</strain>
    </source>
</reference>
<sequence>MKKFIPKAVLPFAILSTGILLSGCEQASEPQSDDIRTTQSADVAPNQPTETTAPADLKSGNMFYMVRDVADMQLKAGDYVAQLKQTQNELQTAINDKDQQQLQATAKTLQQQLTEFNQALTSLNLKSQEIDSIRQNILHANQQVLATPLLNGNIDLNQLDFKKIEQQMGSIHTEMIKLAGMMIPQGQDKQDQES</sequence>
<evidence type="ECO:0000313" key="5">
    <source>
        <dbReference type="Proteomes" id="UP000013086"/>
    </source>
</evidence>
<evidence type="ECO:0008006" key="6">
    <source>
        <dbReference type="Google" id="ProtNLM"/>
    </source>
</evidence>
<keyword evidence="1" id="KW-0175">Coiled coil</keyword>
<feature type="chain" id="PRO_5004130126" description="Lipoprotein" evidence="3">
    <location>
        <begin position="28"/>
        <end position="194"/>
    </location>
</feature>
<feature type="region of interest" description="Disordered" evidence="2">
    <location>
        <begin position="30"/>
        <end position="56"/>
    </location>
</feature>